<dbReference type="STRING" id="933388.S7ZE83"/>
<evidence type="ECO:0000256" key="5">
    <source>
        <dbReference type="ARBA" id="ARBA00023242"/>
    </source>
</evidence>
<dbReference type="Proteomes" id="UP000019376">
    <property type="component" value="Unassembled WGS sequence"/>
</dbReference>
<evidence type="ECO:0000256" key="1">
    <source>
        <dbReference type="ARBA" id="ARBA00004123"/>
    </source>
</evidence>
<dbReference type="HOGENOM" id="CLU_023256_0_0_1"/>
<dbReference type="AlphaFoldDB" id="S7ZE83"/>
<dbReference type="GO" id="GO:0000070">
    <property type="term" value="P:mitotic sister chromatid segregation"/>
    <property type="evidence" value="ECO:0007669"/>
    <property type="project" value="TreeGrafter"/>
</dbReference>
<organism evidence="7 8">
    <name type="scientific">Penicillium oxalicum (strain 114-2 / CGMCC 5302)</name>
    <name type="common">Penicillium decumbens</name>
    <dbReference type="NCBI Taxonomy" id="933388"/>
    <lineage>
        <taxon>Eukaryota</taxon>
        <taxon>Fungi</taxon>
        <taxon>Dikarya</taxon>
        <taxon>Ascomycota</taxon>
        <taxon>Pezizomycotina</taxon>
        <taxon>Eurotiomycetes</taxon>
        <taxon>Eurotiomycetidae</taxon>
        <taxon>Eurotiales</taxon>
        <taxon>Aspergillaceae</taxon>
        <taxon>Penicillium</taxon>
    </lineage>
</organism>
<keyword evidence="4" id="KW-0158">Chromosome</keyword>
<evidence type="ECO:0000313" key="8">
    <source>
        <dbReference type="Proteomes" id="UP000019376"/>
    </source>
</evidence>
<evidence type="ECO:0000256" key="3">
    <source>
        <dbReference type="ARBA" id="ARBA00005470"/>
    </source>
</evidence>
<gene>
    <name evidence="7" type="ORF">PDE_03550</name>
</gene>
<keyword evidence="5" id="KW-0539">Nucleus</keyword>
<dbReference type="EMBL" id="KB644411">
    <property type="protein sequence ID" value="EPS28604.1"/>
    <property type="molecule type" value="Genomic_DNA"/>
</dbReference>
<keyword evidence="6" id="KW-0137">Centromere</keyword>
<accession>S7ZE83</accession>
<dbReference type="PANTHER" id="PTHR48208">
    <property type="entry name" value="CENTROMERE PROTEIN I"/>
    <property type="match status" value="1"/>
</dbReference>
<dbReference type="PANTHER" id="PTHR48208:SF2">
    <property type="entry name" value="CENTROMERE PROTEIN I"/>
    <property type="match status" value="1"/>
</dbReference>
<evidence type="ECO:0000256" key="2">
    <source>
        <dbReference type="ARBA" id="ARBA00004584"/>
    </source>
</evidence>
<dbReference type="PhylomeDB" id="S7ZE83"/>
<dbReference type="Pfam" id="PF07778">
    <property type="entry name" value="CENP-I"/>
    <property type="match status" value="1"/>
</dbReference>
<dbReference type="GO" id="GO:0005634">
    <property type="term" value="C:nucleus"/>
    <property type="evidence" value="ECO:0007669"/>
    <property type="project" value="UniProtKB-SubCell"/>
</dbReference>
<dbReference type="eggNOG" id="ENOG502QU9H">
    <property type="taxonomic scope" value="Eukaryota"/>
</dbReference>
<evidence type="ECO:0008006" key="9">
    <source>
        <dbReference type="Google" id="ProtNLM"/>
    </source>
</evidence>
<evidence type="ECO:0000256" key="4">
    <source>
        <dbReference type="ARBA" id="ARBA00022454"/>
    </source>
</evidence>
<dbReference type="CDD" id="cd22647">
    <property type="entry name" value="CTF3_NTD_HEAT"/>
    <property type="match status" value="1"/>
</dbReference>
<evidence type="ECO:0000256" key="6">
    <source>
        <dbReference type="ARBA" id="ARBA00023328"/>
    </source>
</evidence>
<comment type="similarity">
    <text evidence="3">Belongs to the CENP-I/CTF3 family.</text>
</comment>
<evidence type="ECO:0000313" key="7">
    <source>
        <dbReference type="EMBL" id="EPS28604.1"/>
    </source>
</evidence>
<name>S7ZE83_PENO1</name>
<dbReference type="OrthoDB" id="378564at2759"/>
<reference evidence="7 8" key="1">
    <citation type="journal article" date="2013" name="PLoS ONE">
        <title>Genomic and secretomic analyses reveal unique features of the lignocellulolytic enzyme system of Penicillium decumbens.</title>
        <authorList>
            <person name="Liu G."/>
            <person name="Zhang L."/>
            <person name="Wei X."/>
            <person name="Zou G."/>
            <person name="Qin Y."/>
            <person name="Ma L."/>
            <person name="Li J."/>
            <person name="Zheng H."/>
            <person name="Wang S."/>
            <person name="Wang C."/>
            <person name="Xun L."/>
            <person name="Zhao G.-P."/>
            <person name="Zhou Z."/>
            <person name="Qu Y."/>
        </authorList>
    </citation>
    <scope>NUCLEOTIDE SEQUENCE [LARGE SCALE GENOMIC DNA]</scope>
    <source>
        <strain evidence="8">114-2 / CGMCC 5302</strain>
    </source>
</reference>
<proteinExistence type="inferred from homology"/>
<dbReference type="GO" id="GO:0000939">
    <property type="term" value="C:inner kinetochore"/>
    <property type="evidence" value="ECO:0007669"/>
    <property type="project" value="TreeGrafter"/>
</dbReference>
<dbReference type="GO" id="GO:0034080">
    <property type="term" value="P:CENP-A containing chromatin assembly"/>
    <property type="evidence" value="ECO:0007669"/>
    <property type="project" value="TreeGrafter"/>
</dbReference>
<comment type="subcellular location">
    <subcellularLocation>
        <location evidence="2">Chromosome</location>
        <location evidence="2">Centromere</location>
    </subcellularLocation>
    <subcellularLocation>
        <location evidence="1">Nucleus</location>
    </subcellularLocation>
</comment>
<dbReference type="InterPro" id="IPR012485">
    <property type="entry name" value="CENP-I"/>
</dbReference>
<protein>
    <recommendedName>
        <fullName evidence="9">Centromere protein I</fullName>
    </recommendedName>
</protein>
<keyword evidence="8" id="KW-1185">Reference proteome</keyword>
<sequence>MAQTNNDNDESNQLLDAVEHLEAVAFVPVKQRQTDAGQLAQSIASDAYENGIPQLALGRVLKVLTTKNHLDQSTATILIKNLYPREQIPTKFITQVVCSLGPSKFKPGPATQALLVRWLIMTIDLLEDRTHLGKLYAVLFNHLDMISLRKPLCHLLSLITRRRHVKPFRIQALMELIQTAGGEEKELLSLLKTFKNYCPEIILGDVGVSRKMVLFFKHPDPEWSSHAKLLQDQNLELKQATQQSSYQVINRALGKRTRVEVIIPVLQTSRVSNKHTSLEEIRNIQHFVDRVDKIELPNQIISTLRDSMAQKYLHLVQPEAANARLNDWLSGFLADKLAQIQEDQDDDPEALTFVLSYLEGHTSFAKVILPSIQDFLESYLSMWNGQDNRALVLRLLRYLPIESYDSLWKRFFIHLENAMLDSTVGSRIELLNFYSALITEWGVRLSEQPLSQGESLPLTHLIRHAELLASSVLELTSLSVTADSQAHALVYSVLHFYKSVARLFSQASRNASIRLTVPMAPTIYSLAFTPTISAISALNSILADYKSSFETSLTSDLIRVPNSSDPLYSTEMVNQFNGYVMDMCNLIWRNRALNTEDPNAQGCLVPATSLNALTTFIRNVNEAARHYDRGSAFHTTLASLFSLSNHPAFANLSAACFADVEETQNVVGERPRLRKPVTQKALQALEKDQGAKITWQEYRVYMLEWLDAVGSRGTSDLMRSTMKALRKE</sequence>